<feature type="domain" description="Heat-inducible transcription repressor HrcA C-terminal" evidence="6">
    <location>
        <begin position="104"/>
        <end position="325"/>
    </location>
</feature>
<dbReference type="Pfam" id="PF01628">
    <property type="entry name" value="HrcA"/>
    <property type="match status" value="1"/>
</dbReference>
<dbReference type="InterPro" id="IPR029016">
    <property type="entry name" value="GAF-like_dom_sf"/>
</dbReference>
<evidence type="ECO:0000256" key="3">
    <source>
        <dbReference type="ARBA" id="ARBA00023016"/>
    </source>
</evidence>
<dbReference type="EMBL" id="JAOSIT010000016">
    <property type="protein sequence ID" value="MDO8057415.1"/>
    <property type="molecule type" value="Genomic_DNA"/>
</dbReference>
<keyword evidence="1 5" id="KW-0678">Repressor</keyword>
<keyword evidence="8" id="KW-1185">Reference proteome</keyword>
<dbReference type="SUPFAM" id="SSF55781">
    <property type="entry name" value="GAF domain-like"/>
    <property type="match status" value="1"/>
</dbReference>
<dbReference type="Proteomes" id="UP001170666">
    <property type="component" value="Unassembled WGS sequence"/>
</dbReference>
<dbReference type="InterPro" id="IPR023120">
    <property type="entry name" value="WHTH_transcript_rep_HrcA_IDD"/>
</dbReference>
<dbReference type="SUPFAM" id="SSF46785">
    <property type="entry name" value="Winged helix' DNA-binding domain"/>
    <property type="match status" value="1"/>
</dbReference>
<keyword evidence="2 5" id="KW-0805">Transcription regulation</keyword>
<dbReference type="Gene3D" id="1.10.10.10">
    <property type="entry name" value="Winged helix-like DNA-binding domain superfamily/Winged helix DNA-binding domain"/>
    <property type="match status" value="1"/>
</dbReference>
<dbReference type="PIRSF" id="PIRSF005485">
    <property type="entry name" value="HrcA"/>
    <property type="match status" value="1"/>
</dbReference>
<dbReference type="InterPro" id="IPR036388">
    <property type="entry name" value="WH-like_DNA-bd_sf"/>
</dbReference>
<dbReference type="Gene3D" id="3.30.390.60">
    <property type="entry name" value="Heat-inducible transcription repressor hrca homolog, domain 3"/>
    <property type="match status" value="1"/>
</dbReference>
<evidence type="ECO:0000259" key="6">
    <source>
        <dbReference type="Pfam" id="PF01628"/>
    </source>
</evidence>
<evidence type="ECO:0000256" key="4">
    <source>
        <dbReference type="ARBA" id="ARBA00023163"/>
    </source>
</evidence>
<comment type="caution">
    <text evidence="7">The sequence shown here is derived from an EMBL/GenBank/DDBJ whole genome shotgun (WGS) entry which is preliminary data.</text>
</comment>
<dbReference type="InterPro" id="IPR036390">
    <property type="entry name" value="WH_DNA-bd_sf"/>
</dbReference>
<keyword evidence="3 5" id="KW-0346">Stress response</keyword>
<accession>A0ABT9D150</accession>
<evidence type="ECO:0000256" key="1">
    <source>
        <dbReference type="ARBA" id="ARBA00022491"/>
    </source>
</evidence>
<name>A0ABT9D150_9MOLU</name>
<sequence>MISNRERLILKAIIEHHSAHQQPISSKFLSCLSYLKYSSATIRYDMAQLEKKGYICKTHISSGRIPSLKGYVFYFNHLITRNHDILQQISLFENIFKNKNFNTETIIKEALTLLGNLTRYLVILAFPNALTTHKVAKIDVFFLSPDKAILLIITNHGQVRYQSIFLESCNSFNFKNLQDIIFILNNKLFDKYLCESIKILQERNIENNFCNSRLFDKLINILIEIFYSFNSNNSHIYGINNLINNFGWADSNTMKEILHILDTNKLNEMLFDAHKYIFKFNNRIRWISCHKFAIISIPCEIKKFPDQKMFIAVLGPMTMAYPEVIPILEYLAVNLSQTFYSKTNLIPDSWEEFRKQY</sequence>
<organism evidence="7 8">
    <name type="scientific">Candidatus Phytoplasma gossypii</name>
    <dbReference type="NCBI Taxonomy" id="2982629"/>
    <lineage>
        <taxon>Bacteria</taxon>
        <taxon>Bacillati</taxon>
        <taxon>Mycoplasmatota</taxon>
        <taxon>Mollicutes</taxon>
        <taxon>Acholeplasmatales</taxon>
        <taxon>Acholeplasmataceae</taxon>
        <taxon>Candidatus Phytoplasma</taxon>
        <taxon>16SrII (Peanut WB group)</taxon>
    </lineage>
</organism>
<protein>
    <recommendedName>
        <fullName evidence="5">Heat-inducible transcription repressor HrcA</fullName>
    </recommendedName>
</protein>
<evidence type="ECO:0000256" key="5">
    <source>
        <dbReference type="HAMAP-Rule" id="MF_00081"/>
    </source>
</evidence>
<dbReference type="RefSeq" id="WP_304513017.1">
    <property type="nucleotide sequence ID" value="NZ_JAOSIT010000016.1"/>
</dbReference>
<evidence type="ECO:0000313" key="8">
    <source>
        <dbReference type="Proteomes" id="UP001170666"/>
    </source>
</evidence>
<reference evidence="7 8" key="1">
    <citation type="journal article" date="2023" name="Int. J. Syst. Evol. Microbiol.">
        <title>The observation of taxonomic boundaries for the 16SrII and 16SrXXV phytoplasmas using genome-based delimitation.</title>
        <authorList>
            <person name="Rodrigues Jardim B."/>
            <person name="Tran-Nguyen L.T.T."/>
            <person name="Gambley C."/>
            <person name="Al-Sadi A.M."/>
            <person name="Al-Subhi A.M."/>
            <person name="Foissac X."/>
            <person name="Salar P."/>
            <person name="Cai H."/>
            <person name="Yang J.Y."/>
            <person name="Davis R."/>
            <person name="Jones L."/>
            <person name="Rodoni B."/>
            <person name="Constable F.E."/>
        </authorList>
    </citation>
    <scope>NUCLEOTIDE SEQUENCE [LARGE SCALE GENOMIC DNA]</scope>
    <source>
        <strain evidence="7">BAWM-BFA-CoWB</strain>
    </source>
</reference>
<dbReference type="HAMAP" id="MF_00081">
    <property type="entry name" value="HrcA"/>
    <property type="match status" value="1"/>
</dbReference>
<dbReference type="InterPro" id="IPR002571">
    <property type="entry name" value="HrcA"/>
</dbReference>
<proteinExistence type="inferred from homology"/>
<dbReference type="NCBIfam" id="TIGR00331">
    <property type="entry name" value="hrcA"/>
    <property type="match status" value="1"/>
</dbReference>
<evidence type="ECO:0000313" key="7">
    <source>
        <dbReference type="EMBL" id="MDO8057415.1"/>
    </source>
</evidence>
<dbReference type="Gene3D" id="3.30.450.40">
    <property type="match status" value="1"/>
</dbReference>
<keyword evidence="4 5" id="KW-0804">Transcription</keyword>
<comment type="function">
    <text evidence="5">Negative regulator of class I heat shock genes (grpE-dnaK-dnaJ and groELS operons). Prevents heat-shock induction of these operons.</text>
</comment>
<gene>
    <name evidence="5 7" type="primary">hrcA</name>
    <name evidence="7" type="ORF">OC698_01755</name>
</gene>
<evidence type="ECO:0000256" key="2">
    <source>
        <dbReference type="ARBA" id="ARBA00023015"/>
    </source>
</evidence>
<dbReference type="PANTHER" id="PTHR34824:SF1">
    <property type="entry name" value="HEAT-INDUCIBLE TRANSCRIPTION REPRESSOR HRCA"/>
    <property type="match status" value="1"/>
</dbReference>
<comment type="similarity">
    <text evidence="5">Belongs to the HrcA family.</text>
</comment>
<dbReference type="InterPro" id="IPR021153">
    <property type="entry name" value="HrcA_C"/>
</dbReference>
<dbReference type="PANTHER" id="PTHR34824">
    <property type="entry name" value="HEAT-INDUCIBLE TRANSCRIPTION REPRESSOR HRCA"/>
    <property type="match status" value="1"/>
</dbReference>